<sequence length="175" mass="19241">MPLRETLARVEADLAAGRVPVARQRLRGLVSSFPYDLTLRRRLAEVYRLYGDAAEAGRWMYLKEDRDADETAAFEVRYGSPGRRMKALAWRGPEAMAATSFAKGQLVAVRAACAEAFGRPVDWDDLASFREDLEEKCEEPSGPWSVSDVLAGVGCLVGALAFLGVWVIGVLALFD</sequence>
<proteinExistence type="predicted"/>
<keyword evidence="3" id="KW-1185">Reference proteome</keyword>
<keyword evidence="1" id="KW-0812">Transmembrane</keyword>
<evidence type="ECO:0000313" key="2">
    <source>
        <dbReference type="EMBL" id="MDQ0684999.1"/>
    </source>
</evidence>
<evidence type="ECO:0000313" key="3">
    <source>
        <dbReference type="Proteomes" id="UP001243364"/>
    </source>
</evidence>
<reference evidence="2 3" key="1">
    <citation type="submission" date="2023-07" db="EMBL/GenBank/DDBJ databases">
        <title>Comparative genomics of wheat-associated soil bacteria to identify genetic determinants of phenazine resistance.</title>
        <authorList>
            <person name="Mouncey N."/>
        </authorList>
    </citation>
    <scope>NUCLEOTIDE SEQUENCE [LARGE SCALE GENOMIC DNA]</scope>
    <source>
        <strain evidence="2 3">W4I19-2</strain>
    </source>
</reference>
<dbReference type="InterPro" id="IPR046491">
    <property type="entry name" value="DUF6584"/>
</dbReference>
<comment type="caution">
    <text evidence="2">The sequence shown here is derived from an EMBL/GenBank/DDBJ whole genome shotgun (WGS) entry which is preliminary data.</text>
</comment>
<keyword evidence="1" id="KW-0472">Membrane</keyword>
<dbReference type="Proteomes" id="UP001243364">
    <property type="component" value="Unassembled WGS sequence"/>
</dbReference>
<keyword evidence="1" id="KW-1133">Transmembrane helix</keyword>
<name>A0ABU0Q2V4_STRAH</name>
<feature type="transmembrane region" description="Helical" evidence="1">
    <location>
        <begin position="149"/>
        <end position="174"/>
    </location>
</feature>
<accession>A0ABU0Q2V4</accession>
<protein>
    <submittedName>
        <fullName evidence="2">Uncharacterized protein</fullName>
    </submittedName>
</protein>
<organism evidence="2 3">
    <name type="scientific">Streptomyces achromogenes</name>
    <dbReference type="NCBI Taxonomy" id="67255"/>
    <lineage>
        <taxon>Bacteria</taxon>
        <taxon>Bacillati</taxon>
        <taxon>Actinomycetota</taxon>
        <taxon>Actinomycetes</taxon>
        <taxon>Kitasatosporales</taxon>
        <taxon>Streptomycetaceae</taxon>
        <taxon>Streptomyces</taxon>
    </lineage>
</organism>
<dbReference type="EMBL" id="JAUSYA010000001">
    <property type="protein sequence ID" value="MDQ0684999.1"/>
    <property type="molecule type" value="Genomic_DNA"/>
</dbReference>
<dbReference type="Pfam" id="PF20225">
    <property type="entry name" value="DUF6584"/>
    <property type="match status" value="1"/>
</dbReference>
<dbReference type="RefSeq" id="WP_307044512.1">
    <property type="nucleotide sequence ID" value="NZ_JAUSYA010000001.1"/>
</dbReference>
<evidence type="ECO:0000256" key="1">
    <source>
        <dbReference type="SAM" id="Phobius"/>
    </source>
</evidence>
<gene>
    <name evidence="2" type="ORF">QFZ56_003962</name>
</gene>